<gene>
    <name evidence="2" type="ORF">V2S66_28300</name>
</gene>
<reference evidence="2 3" key="1">
    <citation type="submission" date="2023-12" db="EMBL/GenBank/DDBJ databases">
        <title>Streptomyces sp. V4-01.</title>
        <authorList>
            <person name="Somphong A."/>
            <person name="Phongsopitanun W."/>
        </authorList>
    </citation>
    <scope>NUCLEOTIDE SEQUENCE [LARGE SCALE GENOMIC DNA]</scope>
    <source>
        <strain evidence="2 3">V4-01</strain>
    </source>
</reference>
<dbReference type="PANTHER" id="PTHR35908">
    <property type="entry name" value="HYPOTHETICAL FUSION PROTEIN"/>
    <property type="match status" value="1"/>
</dbReference>
<name>A0ABU7PJ63_9ACTN</name>
<organism evidence="2 3">
    <name type="scientific">Actinacidiphila polyblastidii</name>
    <dbReference type="NCBI Taxonomy" id="3110430"/>
    <lineage>
        <taxon>Bacteria</taxon>
        <taxon>Bacillati</taxon>
        <taxon>Actinomycetota</taxon>
        <taxon>Actinomycetes</taxon>
        <taxon>Kitasatosporales</taxon>
        <taxon>Streptomycetaceae</taxon>
        <taxon>Actinacidiphila</taxon>
    </lineage>
</organism>
<dbReference type="RefSeq" id="WP_330799562.1">
    <property type="nucleotide sequence ID" value="NZ_JAZEWV010000035.1"/>
</dbReference>
<keyword evidence="3" id="KW-1185">Reference proteome</keyword>
<dbReference type="CDD" id="cd06587">
    <property type="entry name" value="VOC"/>
    <property type="match status" value="1"/>
</dbReference>
<dbReference type="Proteomes" id="UP001344658">
    <property type="component" value="Unassembled WGS sequence"/>
</dbReference>
<evidence type="ECO:0000259" key="1">
    <source>
        <dbReference type="Pfam" id="PF18029"/>
    </source>
</evidence>
<dbReference type="SUPFAM" id="SSF54593">
    <property type="entry name" value="Glyoxalase/Bleomycin resistance protein/Dihydroxybiphenyl dioxygenase"/>
    <property type="match status" value="1"/>
</dbReference>
<dbReference type="InterPro" id="IPR029068">
    <property type="entry name" value="Glyas_Bleomycin-R_OHBP_Dase"/>
</dbReference>
<protein>
    <submittedName>
        <fullName evidence="2">VOC family protein</fullName>
    </submittedName>
</protein>
<dbReference type="EMBL" id="JAZEWV010000035">
    <property type="protein sequence ID" value="MEE4545858.1"/>
    <property type="molecule type" value="Genomic_DNA"/>
</dbReference>
<dbReference type="PANTHER" id="PTHR35908:SF1">
    <property type="entry name" value="CONSERVED PROTEIN"/>
    <property type="match status" value="1"/>
</dbReference>
<accession>A0ABU7PJ63</accession>
<evidence type="ECO:0000313" key="2">
    <source>
        <dbReference type="EMBL" id="MEE4545858.1"/>
    </source>
</evidence>
<feature type="domain" description="Glyoxalase-like" evidence="1">
    <location>
        <begin position="8"/>
        <end position="115"/>
    </location>
</feature>
<dbReference type="Pfam" id="PF18029">
    <property type="entry name" value="Glyoxalase_6"/>
    <property type="match status" value="1"/>
</dbReference>
<comment type="caution">
    <text evidence="2">The sequence shown here is derived from an EMBL/GenBank/DDBJ whole genome shotgun (WGS) entry which is preliminary data.</text>
</comment>
<sequence length="132" mass="14635">MSLRLSHTTIDAIDPYAQAQWWCEMAEFTPKEGVRPGSDECYVVTGHGYTVLFVLVPDGKTVKNRMHFCMRPAGRSQDAEVERALALGARVVTDFRGSNGWVVMADPEGNEFCVLAGRKADSEPQSQDKPSR</sequence>
<evidence type="ECO:0000313" key="3">
    <source>
        <dbReference type="Proteomes" id="UP001344658"/>
    </source>
</evidence>
<dbReference type="InterPro" id="IPR041581">
    <property type="entry name" value="Glyoxalase_6"/>
</dbReference>
<dbReference type="Gene3D" id="3.10.180.10">
    <property type="entry name" value="2,3-Dihydroxybiphenyl 1,2-Dioxygenase, domain 1"/>
    <property type="match status" value="1"/>
</dbReference>
<proteinExistence type="predicted"/>